<feature type="region of interest" description="Disordered" evidence="1">
    <location>
        <begin position="16"/>
        <end position="50"/>
    </location>
</feature>
<protein>
    <submittedName>
        <fullName evidence="2">Uncharacterized protein</fullName>
    </submittedName>
</protein>
<sequence length="395" mass="44149">MTDNLFKQPQLMMPYCESNRNSKSNTPPAHPKKQSAFGDHHSSTRDYYQQGSSPQNFCYSSFLPVFPIANGVVTNNVNYSGITARDKIHSQLKSPLQQVLEEDADGYESEGNKKQHQFAQAAAAAAAAPAPPFQQSYLHEPQTNQPEYQASVQAPRFELFGGNNYTGNDATAGNYNNNNNSIPRNLPCDAELEFARANASLNTNPSILRQLHVLPTPTAAVDVYDYLNPRKSANMHYKEKINSWLSSVPLAVAYDENLTQFNLNCYPGVVTISETATNSEVEIDLADIDDVLELQAQRVTRYVKRLYFNEEEIPLSMEEYGQDLDGQCIDEVEEQESQEQEEGEDVVAEQNLGEGGGMLGFEEHTSKQNPECPQRNQRQPLKSVIVTKQGITLKR</sequence>
<gene>
    <name evidence="2" type="ORF">KGF57_000088</name>
</gene>
<evidence type="ECO:0000256" key="1">
    <source>
        <dbReference type="SAM" id="MobiDB-lite"/>
    </source>
</evidence>
<feature type="region of interest" description="Disordered" evidence="1">
    <location>
        <begin position="333"/>
        <end position="395"/>
    </location>
</feature>
<reference evidence="2 3" key="1">
    <citation type="journal article" date="2022" name="DNA Res.">
        <title>Genome analysis of five recently described species of the CUG-Ser clade uncovers Candida theae as a new hybrid lineage with pathogenic potential in the Candida parapsilosis species complex.</title>
        <authorList>
            <person name="Mixao V."/>
            <person name="Del Olmo V."/>
            <person name="Hegedusova E."/>
            <person name="Saus E."/>
            <person name="Pryszcz L."/>
            <person name="Cillingova A."/>
            <person name="Nosek J."/>
            <person name="Gabaldon T."/>
        </authorList>
    </citation>
    <scope>NUCLEOTIDE SEQUENCE [LARGE SCALE GENOMIC DNA]</scope>
    <source>
        <strain evidence="2 3">CBS 12239</strain>
    </source>
</reference>
<dbReference type="RefSeq" id="XP_051611399.1">
    <property type="nucleotide sequence ID" value="XM_051755394.1"/>
</dbReference>
<feature type="compositionally biased region" description="Polar residues" evidence="1">
    <location>
        <begin position="367"/>
        <end position="380"/>
    </location>
</feature>
<comment type="caution">
    <text evidence="2">The sequence shown here is derived from an EMBL/GenBank/DDBJ whole genome shotgun (WGS) entry which is preliminary data.</text>
</comment>
<dbReference type="AlphaFoldDB" id="A0AAD5G112"/>
<dbReference type="GeneID" id="76148148"/>
<feature type="compositionally biased region" description="Acidic residues" evidence="1">
    <location>
        <begin position="333"/>
        <end position="347"/>
    </location>
</feature>
<dbReference type="EMBL" id="JAIHNG010000008">
    <property type="protein sequence ID" value="KAI5968628.1"/>
    <property type="molecule type" value="Genomic_DNA"/>
</dbReference>
<organism evidence="2 3">
    <name type="scientific">Candida theae</name>
    <dbReference type="NCBI Taxonomy" id="1198502"/>
    <lineage>
        <taxon>Eukaryota</taxon>
        <taxon>Fungi</taxon>
        <taxon>Dikarya</taxon>
        <taxon>Ascomycota</taxon>
        <taxon>Saccharomycotina</taxon>
        <taxon>Pichiomycetes</taxon>
        <taxon>Debaryomycetaceae</taxon>
        <taxon>Candida/Lodderomyces clade</taxon>
        <taxon>Candida</taxon>
    </lineage>
</organism>
<keyword evidence="3" id="KW-1185">Reference proteome</keyword>
<evidence type="ECO:0000313" key="3">
    <source>
        <dbReference type="Proteomes" id="UP001204833"/>
    </source>
</evidence>
<evidence type="ECO:0000313" key="2">
    <source>
        <dbReference type="EMBL" id="KAI5968628.1"/>
    </source>
</evidence>
<feature type="compositionally biased region" description="Polar residues" evidence="1">
    <location>
        <begin position="18"/>
        <end position="27"/>
    </location>
</feature>
<dbReference type="Proteomes" id="UP001204833">
    <property type="component" value="Unassembled WGS sequence"/>
</dbReference>
<accession>A0AAD5G112</accession>
<name>A0AAD5G112_9ASCO</name>
<proteinExistence type="predicted"/>